<evidence type="ECO:0000256" key="8">
    <source>
        <dbReference type="ARBA" id="ARBA00022729"/>
    </source>
</evidence>
<feature type="region of interest" description="Disordered" evidence="16">
    <location>
        <begin position="600"/>
        <end position="621"/>
    </location>
</feature>
<keyword evidence="13" id="KW-1015">Disulfide bond</keyword>
<keyword evidence="7" id="KW-0336">GPI-anchor</keyword>
<organism evidence="19">
    <name type="scientific">Candida tropicalis</name>
    <name type="common">Yeast</name>
    <dbReference type="NCBI Taxonomy" id="5482"/>
    <lineage>
        <taxon>Eukaryota</taxon>
        <taxon>Fungi</taxon>
        <taxon>Dikarya</taxon>
        <taxon>Ascomycota</taxon>
        <taxon>Saccharomycotina</taxon>
        <taxon>Pichiomycetes</taxon>
        <taxon>Debaryomycetaceae</taxon>
        <taxon>Candida/Lodderomyces clade</taxon>
        <taxon>Candida</taxon>
    </lineage>
</organism>
<comment type="similarity">
    <text evidence="3">Belongs to the ALS family.</text>
</comment>
<evidence type="ECO:0000256" key="3">
    <source>
        <dbReference type="ARBA" id="ARBA00007021"/>
    </source>
</evidence>
<dbReference type="GO" id="GO:0098552">
    <property type="term" value="C:side of membrane"/>
    <property type="evidence" value="ECO:0007669"/>
    <property type="project" value="UniProtKB-KW"/>
</dbReference>
<dbReference type="GO" id="GO:0098609">
    <property type="term" value="P:cell-cell adhesion"/>
    <property type="evidence" value="ECO:0007669"/>
    <property type="project" value="TreeGrafter"/>
</dbReference>
<feature type="compositionally biased region" description="Polar residues" evidence="16">
    <location>
        <begin position="991"/>
        <end position="1037"/>
    </location>
</feature>
<dbReference type="GO" id="GO:0030446">
    <property type="term" value="C:hyphal cell wall"/>
    <property type="evidence" value="ECO:0007669"/>
    <property type="project" value="TreeGrafter"/>
</dbReference>
<evidence type="ECO:0000256" key="2">
    <source>
        <dbReference type="ARBA" id="ARBA00004609"/>
    </source>
</evidence>
<keyword evidence="6" id="KW-0964">Secreted</keyword>
<dbReference type="EMBL" id="MK128125">
    <property type="protein sequence ID" value="QEQ26700.1"/>
    <property type="molecule type" value="Genomic_DNA"/>
</dbReference>
<keyword evidence="14" id="KW-0325">Glycoprotein</keyword>
<evidence type="ECO:0000313" key="19">
    <source>
        <dbReference type="EMBL" id="QEQ26700.1"/>
    </source>
</evidence>
<keyword evidence="4" id="KW-1003">Cell membrane</keyword>
<dbReference type="AlphaFoldDB" id="A0A7G3L7Q6"/>
<dbReference type="Gene3D" id="2.60.40.2430">
    <property type="entry name" value="Agglutinin-like protein, N-terminal domain, N2 subdomain"/>
    <property type="match status" value="1"/>
</dbReference>
<protein>
    <submittedName>
        <fullName evidence="19">Agglutinin-like adhesin</fullName>
    </submittedName>
</protein>
<dbReference type="Gene3D" id="2.60.40.1280">
    <property type="match status" value="1"/>
</dbReference>
<accession>A0A7G3L7Q6</accession>
<dbReference type="InterPro" id="IPR008966">
    <property type="entry name" value="Adhesion_dom_sf"/>
</dbReference>
<evidence type="ECO:0000256" key="16">
    <source>
        <dbReference type="SAM" id="MobiDB-lite"/>
    </source>
</evidence>
<feature type="compositionally biased region" description="Polar residues" evidence="16">
    <location>
        <begin position="705"/>
        <end position="727"/>
    </location>
</feature>
<keyword evidence="11" id="KW-0843">Virulence</keyword>
<dbReference type="InterPro" id="IPR011252">
    <property type="entry name" value="Fibrogen-bd_dom1"/>
</dbReference>
<dbReference type="GO" id="GO:0043709">
    <property type="term" value="P:cell adhesion involved in single-species biofilm formation"/>
    <property type="evidence" value="ECO:0007669"/>
    <property type="project" value="TreeGrafter"/>
</dbReference>
<evidence type="ECO:0000256" key="4">
    <source>
        <dbReference type="ARBA" id="ARBA00022475"/>
    </source>
</evidence>
<feature type="compositionally biased region" description="Polar residues" evidence="16">
    <location>
        <begin position="608"/>
        <end position="621"/>
    </location>
</feature>
<dbReference type="PANTHER" id="PTHR33793:SF2">
    <property type="entry name" value="AGGLUTININ-LIKE PROTEIN 6"/>
    <property type="match status" value="1"/>
</dbReference>
<feature type="compositionally biased region" description="Polar residues" evidence="16">
    <location>
        <begin position="771"/>
        <end position="793"/>
    </location>
</feature>
<comment type="subcellular location">
    <subcellularLocation>
        <location evidence="2">Cell membrane</location>
        <topology evidence="2">Lipid-anchor</topology>
        <topology evidence="2">GPI-anchor</topology>
    </subcellularLocation>
    <subcellularLocation>
        <location evidence="1">Secreted</location>
        <location evidence="1">Cell wall</location>
    </subcellularLocation>
</comment>
<feature type="compositionally biased region" description="Polar residues" evidence="16">
    <location>
        <begin position="876"/>
        <end position="947"/>
    </location>
</feature>
<dbReference type="GO" id="GO:1903561">
    <property type="term" value="C:extracellular vesicle"/>
    <property type="evidence" value="ECO:0007669"/>
    <property type="project" value="TreeGrafter"/>
</dbReference>
<dbReference type="InterPro" id="IPR008440">
    <property type="entry name" value="Agglutinin-like_ALS_rpt"/>
</dbReference>
<evidence type="ECO:0000256" key="11">
    <source>
        <dbReference type="ARBA" id="ARBA00023026"/>
    </source>
</evidence>
<evidence type="ECO:0000256" key="9">
    <source>
        <dbReference type="ARBA" id="ARBA00022737"/>
    </source>
</evidence>
<feature type="compositionally biased region" description="Low complexity" evidence="16">
    <location>
        <begin position="967"/>
        <end position="984"/>
    </location>
</feature>
<keyword evidence="8 17" id="KW-0732">Signal</keyword>
<evidence type="ECO:0000256" key="7">
    <source>
        <dbReference type="ARBA" id="ARBA00022622"/>
    </source>
</evidence>
<keyword evidence="10" id="KW-0130">Cell adhesion</keyword>
<evidence type="ECO:0000256" key="10">
    <source>
        <dbReference type="ARBA" id="ARBA00022889"/>
    </source>
</evidence>
<dbReference type="Pfam" id="PF05792">
    <property type="entry name" value="Candida_ALS"/>
    <property type="match status" value="3"/>
</dbReference>
<proteinExistence type="inferred from homology"/>
<feature type="chain" id="PRO_5028995393" evidence="17">
    <location>
        <begin position="20"/>
        <end position="1069"/>
    </location>
</feature>
<evidence type="ECO:0000256" key="17">
    <source>
        <dbReference type="SAM" id="SignalP"/>
    </source>
</evidence>
<dbReference type="GO" id="GO:0005886">
    <property type="term" value="C:plasma membrane"/>
    <property type="evidence" value="ECO:0007669"/>
    <property type="project" value="UniProtKB-SubCell"/>
</dbReference>
<evidence type="ECO:0000259" key="18">
    <source>
        <dbReference type="SMART" id="SM01056"/>
    </source>
</evidence>
<dbReference type="GO" id="GO:0030445">
    <property type="term" value="C:yeast-form cell wall"/>
    <property type="evidence" value="ECO:0007669"/>
    <property type="project" value="TreeGrafter"/>
</dbReference>
<dbReference type="GO" id="GO:0043710">
    <property type="term" value="P:cell adhesion involved in multi-species biofilm formation"/>
    <property type="evidence" value="ECO:0007669"/>
    <property type="project" value="TreeGrafter"/>
</dbReference>
<dbReference type="FunFam" id="2.60.40.1280:FF:000001">
    <property type="entry name" value="Agglutinin-like protein 3"/>
    <property type="match status" value="1"/>
</dbReference>
<dbReference type="InterPro" id="IPR043063">
    <property type="entry name" value="Agglutinin-like_N_N2"/>
</dbReference>
<dbReference type="GO" id="GO:0030448">
    <property type="term" value="P:hyphal growth"/>
    <property type="evidence" value="ECO:0007669"/>
    <property type="project" value="TreeGrafter"/>
</dbReference>
<dbReference type="InterPro" id="IPR033504">
    <property type="entry name" value="ALS"/>
</dbReference>
<feature type="compositionally biased region" description="Low complexity" evidence="16">
    <location>
        <begin position="822"/>
        <end position="853"/>
    </location>
</feature>
<evidence type="ECO:0000256" key="14">
    <source>
        <dbReference type="ARBA" id="ARBA00023180"/>
    </source>
</evidence>
<evidence type="ECO:0000256" key="15">
    <source>
        <dbReference type="ARBA" id="ARBA00023288"/>
    </source>
</evidence>
<dbReference type="GO" id="GO:0009986">
    <property type="term" value="C:cell surface"/>
    <property type="evidence" value="ECO:0007669"/>
    <property type="project" value="TreeGrafter"/>
</dbReference>
<dbReference type="SUPFAM" id="SSF49401">
    <property type="entry name" value="Bacterial adhesins"/>
    <property type="match status" value="1"/>
</dbReference>
<keyword evidence="9" id="KW-0677">Repeat</keyword>
<feature type="signal peptide" evidence="17">
    <location>
        <begin position="1"/>
        <end position="19"/>
    </location>
</feature>
<evidence type="ECO:0000256" key="13">
    <source>
        <dbReference type="ARBA" id="ARBA00023157"/>
    </source>
</evidence>
<evidence type="ECO:0000256" key="12">
    <source>
        <dbReference type="ARBA" id="ARBA00023136"/>
    </source>
</evidence>
<evidence type="ECO:0000256" key="1">
    <source>
        <dbReference type="ARBA" id="ARBA00004191"/>
    </source>
</evidence>
<name>A0A7G3L7Q6_CANTR</name>
<reference evidence="19" key="1">
    <citation type="submission" date="2018-11" db="EMBL/GenBank/DDBJ databases">
        <title>The Candida tropicalis agglutinin-Like Sequence (ALS) Genes.</title>
        <authorList>
            <person name="Hoyer L.L."/>
            <person name="Oh S.-H."/>
        </authorList>
    </citation>
    <scope>NUCLEOTIDE SEQUENCE</scope>
    <source>
        <strain evidence="19">MYA-3404</strain>
    </source>
</reference>
<dbReference type="InterPro" id="IPR024672">
    <property type="entry name" value="Agglutinin-like_N"/>
</dbReference>
<dbReference type="Pfam" id="PF11766">
    <property type="entry name" value="Candida_ALS_N"/>
    <property type="match status" value="1"/>
</dbReference>
<keyword evidence="12" id="KW-0472">Membrane</keyword>
<feature type="region of interest" description="Disordered" evidence="16">
    <location>
        <begin position="656"/>
        <end position="1037"/>
    </location>
</feature>
<keyword evidence="15" id="KW-0449">Lipoprotein</keyword>
<feature type="compositionally biased region" description="Low complexity" evidence="16">
    <location>
        <begin position="739"/>
        <end position="770"/>
    </location>
</feature>
<evidence type="ECO:0000256" key="6">
    <source>
        <dbReference type="ARBA" id="ARBA00022525"/>
    </source>
</evidence>
<evidence type="ECO:0000256" key="5">
    <source>
        <dbReference type="ARBA" id="ARBA00022512"/>
    </source>
</evidence>
<gene>
    <name evidence="19" type="primary">ALS1038</name>
</gene>
<dbReference type="VEuPathDB" id="FungiDB:CTMYA2_042450"/>
<feature type="domain" description="Agglutinin-like protein N-terminal" evidence="18">
    <location>
        <begin position="54"/>
        <end position="293"/>
    </location>
</feature>
<dbReference type="SMART" id="SM01056">
    <property type="entry name" value="Candida_ALS_N"/>
    <property type="match status" value="1"/>
</dbReference>
<keyword evidence="5" id="KW-0134">Cell wall</keyword>
<dbReference type="GO" id="GO:0044011">
    <property type="term" value="P:single-species biofilm formation on inanimate substrate"/>
    <property type="evidence" value="ECO:0007669"/>
    <property type="project" value="TreeGrafter"/>
</dbReference>
<dbReference type="PANTHER" id="PTHR33793">
    <property type="entry name" value="ALPHA-AGGLUTININ"/>
    <property type="match status" value="1"/>
</dbReference>
<sequence length="1069" mass="110674">MKLIGFGLLLSSLATLVAPKEISGVFTSFDSLKWNEDSNDFRGPASPTWKATLGWSLDGTKVNPGDTFTLIMPCVFKFITEQTTIDLTANGVNYATCTFHAGEEFTAFSSVGCVVKDALKSNIQAFGTVTIPFTFNVGGTGTSVSLQDSTCFTTGDNIVTFQDGDNKLSITANFEPTGASRSDLIANARSIPSLEKMTHLVIAPDCPSGFKSGTISLNTNNGADIDCAQVHVGMTNFINPWNYPTNSEQNFSKQPTCNEGSFTLSFESVPAGFRPFFDVMVTPKGKMGFDYKYSVVCADGESLEHPTHYDWGTYNTQTADSNGAILVITTRTGTQSTTGVTTLPFDPSKDHTKTVEVIEPIPTTTITTSYVGVTTSYTTITGTIGGTATVIVDEPYHTTTTVYTSWTGEGTTSYTVTASTDSVDTVYVETPVPNPTVTTTEYEDVSVATTYTETATHGGTDTVHVIEPINPTVTTTEYGSVSAATTITYTNPPGETDTVLVIEPISSAVPVITSSSGPHYYNTTISASSLSHTNEEEFSTADFYVSSSTNDVSSFGESVSSSELVTSSVSSSLTEDWLSVESSTSHKSLSADESIVTFESEISHESQETTGSFGASETDSTIGQSYIGSSYLSSVSKESISKSVCISTEATISFSSTEIDELPTESEGAPQESTEGGNVPTESEGAPQESTEGGNVPTESEGAPQESTEGGNVSTESEGAPQESTEGGNVPTESEGAPQQQSSSDSDDTTSQPEGFTTTVTSQTTETTVVPNPSTEGAPQESTEGVPQESTEGGNVPTESEGVPQESTEGGNVPTESEGAPQQQSSSDSDDTTSQPEGFTTTVASQTTETTVVPNPSTEGGETPVESQDVPGEGNVDSSVSTASSGGDNNAGSTSGPQPTADSPSGTGSPSDIASEQVPQTDGLPNTAASTVQPSGSGSGAGSNVDTSHSEDAVASIATDGNDHPDTTTTTATNTNTAEESASSPGVEGAPTTSDSTTEGTVGTSRVTPSTLVTSTESSFVTPQGSTSVPQASASGYNSVTVSTYEGSSSFAQVSSWMVAIFTVLSIMF</sequence>